<feature type="signal peptide" evidence="1">
    <location>
        <begin position="1"/>
        <end position="34"/>
    </location>
</feature>
<dbReference type="Proteomes" id="UP000517916">
    <property type="component" value="Unassembled WGS sequence"/>
</dbReference>
<keyword evidence="3" id="KW-1185">Reference proteome</keyword>
<evidence type="ECO:0000256" key="1">
    <source>
        <dbReference type="SAM" id="SignalP"/>
    </source>
</evidence>
<feature type="chain" id="PRO_5045990967" evidence="1">
    <location>
        <begin position="35"/>
        <end position="469"/>
    </location>
</feature>
<dbReference type="EMBL" id="JACJID010000003">
    <property type="protein sequence ID" value="MBA8927134.1"/>
    <property type="molecule type" value="Genomic_DNA"/>
</dbReference>
<evidence type="ECO:0000313" key="2">
    <source>
        <dbReference type="EMBL" id="MBA8927134.1"/>
    </source>
</evidence>
<evidence type="ECO:0000313" key="3">
    <source>
        <dbReference type="Proteomes" id="UP000517916"/>
    </source>
</evidence>
<proteinExistence type="predicted"/>
<sequence length="469" mass="50327">MRPFPARTVAAVACGATLTLVLSACGGASGGADAGDTALPGADQYLASACPQSAVQPTDKQLTYWSMWTADEPQGKVLKHAIDCFGKQTGVKVDVQWLGRKFLTQNLAPALNTDSVPDLFDQDVSQVKAAVVTPGGTQGVDEVLGMKVGEGDKTVKDVVPATFYDTPQNKDAAGHLVQIPYELIGNAWWYDKSQVPGFTAPKTTDELFALFDKAKSAGKAAVSQDGDINFYNAYYFTQLAERFVGPGGLIKAASDKSGQSWKSDPGFLKAAQIVEKLAKGHYFVDGWDASKFPQIQQRWADGEASYLFVGSWAPSETREYLAKQGGGKKIDYGSFQFPMPAGATHDVVEQLPIGFSLTAKAKHPETAKAFMAYFLNSAILKGIPAVADNISSRPDLDVPADLKEVKAALDNTAKEHNIFMDGLDGAFGGKFVDGVFYPVDNDLLKGKLSAEQFVDQLAAKTADYWKSQT</sequence>
<keyword evidence="1" id="KW-0732">Signal</keyword>
<comment type="caution">
    <text evidence="2">The sequence shown here is derived from an EMBL/GenBank/DDBJ whole genome shotgun (WGS) entry which is preliminary data.</text>
</comment>
<organism evidence="2 3">
    <name type="scientific">Kutzneria viridogrisea</name>
    <dbReference type="NCBI Taxonomy" id="47990"/>
    <lineage>
        <taxon>Bacteria</taxon>
        <taxon>Bacillati</taxon>
        <taxon>Actinomycetota</taxon>
        <taxon>Actinomycetes</taxon>
        <taxon>Pseudonocardiales</taxon>
        <taxon>Pseudonocardiaceae</taxon>
        <taxon>Kutzneria</taxon>
    </lineage>
</organism>
<dbReference type="InterPro" id="IPR050490">
    <property type="entry name" value="Bact_solute-bd_prot1"/>
</dbReference>
<dbReference type="PROSITE" id="PS51257">
    <property type="entry name" value="PROKAR_LIPOPROTEIN"/>
    <property type="match status" value="1"/>
</dbReference>
<dbReference type="PANTHER" id="PTHR43649:SF12">
    <property type="entry name" value="DIACETYLCHITOBIOSE BINDING PROTEIN DASA"/>
    <property type="match status" value="1"/>
</dbReference>
<name>A0ABR6BJT3_9PSEU</name>
<accession>A0ABR6BJT3</accession>
<dbReference type="PANTHER" id="PTHR43649">
    <property type="entry name" value="ARABINOSE-BINDING PROTEIN-RELATED"/>
    <property type="match status" value="1"/>
</dbReference>
<dbReference type="Gene3D" id="3.40.190.10">
    <property type="entry name" value="Periplasmic binding protein-like II"/>
    <property type="match status" value="1"/>
</dbReference>
<protein>
    <submittedName>
        <fullName evidence="2">Raffinose/stachyose/melibiose transport system substrate-binding protein</fullName>
    </submittedName>
</protein>
<dbReference type="Pfam" id="PF01547">
    <property type="entry name" value="SBP_bac_1"/>
    <property type="match status" value="1"/>
</dbReference>
<dbReference type="SUPFAM" id="SSF53850">
    <property type="entry name" value="Periplasmic binding protein-like II"/>
    <property type="match status" value="1"/>
</dbReference>
<gene>
    <name evidence="2" type="ORF">BC739_004340</name>
</gene>
<dbReference type="RefSeq" id="WP_182838209.1">
    <property type="nucleotide sequence ID" value="NZ_BAAABQ010000057.1"/>
</dbReference>
<dbReference type="InterPro" id="IPR006059">
    <property type="entry name" value="SBP"/>
</dbReference>
<reference evidence="2 3" key="1">
    <citation type="submission" date="2020-08" db="EMBL/GenBank/DDBJ databases">
        <title>Genomic Encyclopedia of Archaeal and Bacterial Type Strains, Phase II (KMG-II): from individual species to whole genera.</title>
        <authorList>
            <person name="Goeker M."/>
        </authorList>
    </citation>
    <scope>NUCLEOTIDE SEQUENCE [LARGE SCALE GENOMIC DNA]</scope>
    <source>
        <strain evidence="2 3">DSM 43850</strain>
    </source>
</reference>